<sequence length="1025" mass="114574">MKTHTDKTPDNNSKSIERNDSSKQSDGGSASHFVDNRPEAVVNRKLQDMASCSPQAIQLRAFHKMANNTCRAEEFAQFQGEADNRLAVQPTIQKIVSNTGLPDNLKLGLERYSGCAMDDVRVHYNSDKPVQRNANAFTQGNTIHLAAGQQQHLPHEAWHVVQQKQGRVKPALQMKDAPKANEDDALVREANFMDKLSLRTDSANSSVSKNPVQLTGSLGVIQLKGVGGTKIAFEKRPGQQRQQVIEEGIVLLKAAWKEARALRKAEKKRIGRDMAAYDKAMKEGDQQTINRLEAENDRRNRPQLYQAKDLADQALQNHIDRINNLKSQLFHDNESMGIFGGQYRLENLGNAPQVPDQNKLIGQAIGRIMRDHQIVALNQQTGNLRAQKNLADTQLQQDIQLNPKSGGLTQVYFDSLTDQIPDEEDLLKVSTAFKKNQLSLHNNEIIYHHQNGDIVIADLRKGGNAYVSVQHQPTPNQPRQVYHKKGLEDLRTSDGSQKEYVKDSRGAMTRRYAYVEKNYYQMMEFFMAGHMTGRFQQYMLAGAERKPGVHKFTTQMIENVPLVQPNTQTQMSDTQVAVAHQMYGSLPEQRGVSLTATPKVGVTYANTGGNFRTDEGFKLKIDLARVPEDILLLNHYAEGGVSDMNQPDYSTMQSHKPNPYNYKYKESAAHARELFLAHIRPEWVVEIEHHAKGGYQNIQGQKTIIGEDSVENLLEAAKRAFGGQEYEQGFEVGLNDGQDALNLNTNADYKKGKGTGKMIREGYQEGIKARNKKGVCNATGAFKEIMTDPAIQDKMSPFHIGYAQARTGQMMVASVLEFRALLNTAMEFKNASGISGTTALAHDSNKLIIKNTTPRQTGGFQSRIVTIPFEELRTATLEYEEDDGNIEITINKSSGDYMLVLPKNEAPGFIASLKNYVNQYSRQTTISDTEGGGSHTLILDAENLKLERQYTTQLGVKKLRQSEISLETITKVAFEWEGDNIQVDINHNSGVYEMMLTLAEAVKVRTLLMRNGLGSKIVGKIPDKL</sequence>
<evidence type="ECO:0000313" key="4">
    <source>
        <dbReference type="Proteomes" id="UP000199459"/>
    </source>
</evidence>
<protein>
    <recommendedName>
        <fullName evidence="2">eCIS core domain-containing protein</fullName>
    </recommendedName>
</protein>
<dbReference type="Proteomes" id="UP000199459">
    <property type="component" value="Unassembled WGS sequence"/>
</dbReference>
<feature type="compositionally biased region" description="Basic and acidic residues" evidence="1">
    <location>
        <begin position="1"/>
        <end position="23"/>
    </location>
</feature>
<evidence type="ECO:0000259" key="2">
    <source>
        <dbReference type="Pfam" id="PF13699"/>
    </source>
</evidence>
<organism evidence="3 4">
    <name type="scientific">Nitrosomonas marina</name>
    <dbReference type="NCBI Taxonomy" id="917"/>
    <lineage>
        <taxon>Bacteria</taxon>
        <taxon>Pseudomonadati</taxon>
        <taxon>Pseudomonadota</taxon>
        <taxon>Betaproteobacteria</taxon>
        <taxon>Nitrosomonadales</taxon>
        <taxon>Nitrosomonadaceae</taxon>
        <taxon>Nitrosomonas</taxon>
    </lineage>
</organism>
<dbReference type="RefSeq" id="WP_218143925.1">
    <property type="nucleotide sequence ID" value="NZ_FOCP01000006.1"/>
</dbReference>
<evidence type="ECO:0000256" key="1">
    <source>
        <dbReference type="SAM" id="MobiDB-lite"/>
    </source>
</evidence>
<feature type="domain" description="eCIS core" evidence="2">
    <location>
        <begin position="101"/>
        <end position="166"/>
    </location>
</feature>
<dbReference type="AlphaFoldDB" id="A0A1H8DCB4"/>
<gene>
    <name evidence="3" type="ORF">SAMN05216325_106141</name>
</gene>
<name>A0A1H8DCB4_9PROT</name>
<dbReference type="EMBL" id="FOCP01000006">
    <property type="protein sequence ID" value="SEN04454.1"/>
    <property type="molecule type" value="Genomic_DNA"/>
</dbReference>
<feature type="region of interest" description="Disordered" evidence="1">
    <location>
        <begin position="1"/>
        <end position="35"/>
    </location>
</feature>
<dbReference type="InterPro" id="IPR025295">
    <property type="entry name" value="eCIS_core_dom"/>
</dbReference>
<dbReference type="Pfam" id="PF13699">
    <property type="entry name" value="eCIS_core"/>
    <property type="match status" value="1"/>
</dbReference>
<accession>A0A1H8DCB4</accession>
<reference evidence="3 4" key="1">
    <citation type="submission" date="2016-10" db="EMBL/GenBank/DDBJ databases">
        <authorList>
            <person name="de Groot N.N."/>
        </authorList>
    </citation>
    <scope>NUCLEOTIDE SEQUENCE [LARGE SCALE GENOMIC DNA]</scope>
    <source>
        <strain evidence="3 4">Nm22</strain>
    </source>
</reference>
<evidence type="ECO:0000313" key="3">
    <source>
        <dbReference type="EMBL" id="SEN04454.1"/>
    </source>
</evidence>
<proteinExistence type="predicted"/>